<name>A0A1N7JEW1_9GAMM</name>
<feature type="domain" description="Ice-binding protein C-terminal" evidence="2">
    <location>
        <begin position="274"/>
        <end position="296"/>
    </location>
</feature>
<dbReference type="NCBIfam" id="TIGR02595">
    <property type="entry name" value="PEP_CTERM"/>
    <property type="match status" value="1"/>
</dbReference>
<evidence type="ECO:0000259" key="2">
    <source>
        <dbReference type="Pfam" id="PF07589"/>
    </source>
</evidence>
<evidence type="ECO:0000313" key="4">
    <source>
        <dbReference type="Proteomes" id="UP000185999"/>
    </source>
</evidence>
<evidence type="ECO:0000313" key="3">
    <source>
        <dbReference type="EMBL" id="SIS47893.1"/>
    </source>
</evidence>
<protein>
    <submittedName>
        <fullName evidence="3">PEP-CTERM protein-sorting domain-containing protein</fullName>
    </submittedName>
</protein>
<evidence type="ECO:0000256" key="1">
    <source>
        <dbReference type="SAM" id="SignalP"/>
    </source>
</evidence>
<dbReference type="Proteomes" id="UP000185999">
    <property type="component" value="Unassembled WGS sequence"/>
</dbReference>
<dbReference type="Pfam" id="PF07589">
    <property type="entry name" value="PEP-CTERM"/>
    <property type="match status" value="1"/>
</dbReference>
<dbReference type="EMBL" id="FTOE01000001">
    <property type="protein sequence ID" value="SIS47893.1"/>
    <property type="molecule type" value="Genomic_DNA"/>
</dbReference>
<accession>A0A1N7JEW1</accession>
<keyword evidence="4" id="KW-1185">Reference proteome</keyword>
<feature type="chain" id="PRO_5009942991" evidence="1">
    <location>
        <begin position="24"/>
        <end position="302"/>
    </location>
</feature>
<feature type="signal peptide" evidence="1">
    <location>
        <begin position="1"/>
        <end position="23"/>
    </location>
</feature>
<dbReference type="InterPro" id="IPR013424">
    <property type="entry name" value="Ice-binding_C"/>
</dbReference>
<keyword evidence="1" id="KW-0732">Signal</keyword>
<dbReference type="RefSeq" id="WP_054343171.1">
    <property type="nucleotide sequence ID" value="NZ_FTOE01000001.1"/>
</dbReference>
<dbReference type="AlphaFoldDB" id="A0A1N7JEW1"/>
<gene>
    <name evidence="3" type="ORF">SAMN05421760_1011050</name>
</gene>
<sequence length="302" mass="31132">MKIFNKTAIALALVLGASSSVYASPMQLDLSSFGGNQHDAGRFIGTADANSSTATFTEFGFSQMLATSAYDMTDGSLLGSFYDTNIPAELAALGVPTSGIAMDGVTTVNLASPLCAAGGGQCDIDALSPIVPPLASDNEGFLQTWDLQVAYHFDGTLTAAGPSYTGGTFEVFFNSFLDDNLDALAFSGTLTGSTLSAANLDLFFDITFAADNFLNIWNGSSWVDAHDAIAAGDVPTLALDTNVNPPIPTLDQLLLVGDSAIRQTTLDGSVTANIPEPASIALFGLGLLGFGAASRKRKAAQA</sequence>
<proteinExistence type="predicted"/>
<reference evidence="4" key="1">
    <citation type="submission" date="2017-01" db="EMBL/GenBank/DDBJ databases">
        <authorList>
            <person name="Varghese N."/>
            <person name="Submissions S."/>
        </authorList>
    </citation>
    <scope>NUCLEOTIDE SEQUENCE [LARGE SCALE GENOMIC DNA]</scope>
    <source>
        <strain evidence="4">DSM 22306</strain>
    </source>
</reference>
<organism evidence="3 4">
    <name type="scientific">Neptunomonas antarctica</name>
    <dbReference type="NCBI Taxonomy" id="619304"/>
    <lineage>
        <taxon>Bacteria</taxon>
        <taxon>Pseudomonadati</taxon>
        <taxon>Pseudomonadota</taxon>
        <taxon>Gammaproteobacteria</taxon>
        <taxon>Oceanospirillales</taxon>
        <taxon>Oceanospirillaceae</taxon>
        <taxon>Neptunomonas</taxon>
    </lineage>
</organism>